<dbReference type="EMBL" id="KQ423185">
    <property type="protein sequence ID" value="KOF73370.1"/>
    <property type="molecule type" value="Genomic_DNA"/>
</dbReference>
<evidence type="ECO:0000313" key="1">
    <source>
        <dbReference type="EMBL" id="KOF73370.1"/>
    </source>
</evidence>
<evidence type="ECO:0008006" key="2">
    <source>
        <dbReference type="Google" id="ProtNLM"/>
    </source>
</evidence>
<gene>
    <name evidence="1" type="ORF">OCBIM_22037958mg</name>
</gene>
<proteinExistence type="predicted"/>
<dbReference type="AlphaFoldDB" id="A0A0L8G9Y1"/>
<dbReference type="InterPro" id="IPR021109">
    <property type="entry name" value="Peptidase_aspartic_dom_sf"/>
</dbReference>
<sequence>MVRRIEEEEHHFLGYVSSENINAVCEDNKIEWQAKIEVTTKVCSTIVEFRLDTGEDVIVVPNWFFRKNSPIIKPTNKRLYGLGQHKIKVLGRVDATLSYGKAMLQQELYVVQDLAEPLLGGPAIKGLNLLSKINAIKSEAVQYKKDFSSVFTGLWKLRHVYKIHLDETAQPFSIAVPRQLPLSMKKKVQQELK</sequence>
<accession>A0A0L8G9Y1</accession>
<name>A0A0L8G9Y1_OCTBM</name>
<protein>
    <recommendedName>
        <fullName evidence="2">Peptidase A2 domain-containing protein</fullName>
    </recommendedName>
</protein>
<reference evidence="1" key="1">
    <citation type="submission" date="2015-07" db="EMBL/GenBank/DDBJ databases">
        <title>MeaNS - Measles Nucleotide Surveillance Program.</title>
        <authorList>
            <person name="Tran T."/>
            <person name="Druce J."/>
        </authorList>
    </citation>
    <scope>NUCLEOTIDE SEQUENCE</scope>
    <source>
        <strain evidence="1">UCB-OBI-ISO-001</strain>
        <tissue evidence="1">Gonad</tissue>
    </source>
</reference>
<organism evidence="1">
    <name type="scientific">Octopus bimaculoides</name>
    <name type="common">California two-spotted octopus</name>
    <dbReference type="NCBI Taxonomy" id="37653"/>
    <lineage>
        <taxon>Eukaryota</taxon>
        <taxon>Metazoa</taxon>
        <taxon>Spiralia</taxon>
        <taxon>Lophotrochozoa</taxon>
        <taxon>Mollusca</taxon>
        <taxon>Cephalopoda</taxon>
        <taxon>Coleoidea</taxon>
        <taxon>Octopodiformes</taxon>
        <taxon>Octopoda</taxon>
        <taxon>Incirrata</taxon>
        <taxon>Octopodidae</taxon>
        <taxon>Octopus</taxon>
    </lineage>
</organism>
<dbReference type="SUPFAM" id="SSF50630">
    <property type="entry name" value="Acid proteases"/>
    <property type="match status" value="1"/>
</dbReference>